<dbReference type="PANTHER" id="PTHR10589:SF16">
    <property type="entry name" value="UBIQUITIN CARBOXYL-TERMINAL HYDROLASE ISOZYME L5"/>
    <property type="match status" value="1"/>
</dbReference>
<evidence type="ECO:0000256" key="11">
    <source>
        <dbReference type="RuleBase" id="RU361215"/>
    </source>
</evidence>
<dbReference type="GO" id="GO:0006511">
    <property type="term" value="P:ubiquitin-dependent protein catabolic process"/>
    <property type="evidence" value="ECO:0007669"/>
    <property type="project" value="UniProtKB-UniRule"/>
</dbReference>
<dbReference type="InParanoid" id="T1F578"/>
<keyword evidence="3 7" id="KW-0645">Protease</keyword>
<keyword evidence="4 7" id="KW-0833">Ubl conjugation pathway</keyword>
<dbReference type="PANTHER" id="PTHR10589">
    <property type="entry name" value="UBIQUITIN CARBOXYL-TERMINAL HYDROLASE"/>
    <property type="match status" value="1"/>
</dbReference>
<reference evidence="14" key="3">
    <citation type="submission" date="2015-06" db="UniProtKB">
        <authorList>
            <consortium name="EnsemblMetazoa"/>
        </authorList>
    </citation>
    <scope>IDENTIFICATION</scope>
</reference>
<comment type="similarity">
    <text evidence="2 7 10 11">Belongs to the peptidase C12 family.</text>
</comment>
<evidence type="ECO:0000313" key="15">
    <source>
        <dbReference type="Proteomes" id="UP000015101"/>
    </source>
</evidence>
<evidence type="ECO:0000256" key="4">
    <source>
        <dbReference type="ARBA" id="ARBA00022786"/>
    </source>
</evidence>
<keyword evidence="6 7" id="KW-0788">Thiol protease</keyword>
<dbReference type="HOGENOM" id="CLU_018316_1_0_1"/>
<feature type="active site" description="Proton donor" evidence="8 10">
    <location>
        <position position="166"/>
    </location>
</feature>
<comment type="catalytic activity">
    <reaction evidence="1 7 10 11">
        <text>Thiol-dependent hydrolysis of ester, thioester, amide, peptide and isopeptide bonds formed by the C-terminal Gly of ubiquitin (a 76-residue protein attached to proteins as an intracellular targeting signal).</text>
        <dbReference type="EC" id="3.4.19.12"/>
    </reaction>
</comment>
<dbReference type="EnsemblMetazoa" id="HelroT172351">
    <property type="protein sequence ID" value="HelroP172351"/>
    <property type="gene ID" value="HelroG172351"/>
</dbReference>
<dbReference type="STRING" id="6412.T1F578"/>
<evidence type="ECO:0000256" key="7">
    <source>
        <dbReference type="PIRNR" id="PIRNR038120"/>
    </source>
</evidence>
<organism evidence="14 15">
    <name type="scientific">Helobdella robusta</name>
    <name type="common">Californian leech</name>
    <dbReference type="NCBI Taxonomy" id="6412"/>
    <lineage>
        <taxon>Eukaryota</taxon>
        <taxon>Metazoa</taxon>
        <taxon>Spiralia</taxon>
        <taxon>Lophotrochozoa</taxon>
        <taxon>Annelida</taxon>
        <taxon>Clitellata</taxon>
        <taxon>Hirudinea</taxon>
        <taxon>Rhynchobdellida</taxon>
        <taxon>Glossiphoniidae</taxon>
        <taxon>Helobdella</taxon>
    </lineage>
</organism>
<evidence type="ECO:0000256" key="2">
    <source>
        <dbReference type="ARBA" id="ARBA00009326"/>
    </source>
</evidence>
<dbReference type="GO" id="GO:0016579">
    <property type="term" value="P:protein deubiquitination"/>
    <property type="evidence" value="ECO:0007669"/>
    <property type="project" value="InterPro"/>
</dbReference>
<dbReference type="OrthoDB" id="1924260at2759"/>
<evidence type="ECO:0000256" key="10">
    <source>
        <dbReference type="PROSITE-ProRule" id="PRU01393"/>
    </source>
</evidence>
<dbReference type="InterPro" id="IPR036959">
    <property type="entry name" value="Peptidase_C12_UCH_sf"/>
</dbReference>
<keyword evidence="5 7" id="KW-0378">Hydrolase</keyword>
<dbReference type="PRINTS" id="PR00707">
    <property type="entry name" value="UBCTHYDRLASE"/>
</dbReference>
<dbReference type="FunCoup" id="T1F578">
    <property type="interactions" value="2105"/>
</dbReference>
<evidence type="ECO:0000256" key="1">
    <source>
        <dbReference type="ARBA" id="ARBA00000707"/>
    </source>
</evidence>
<dbReference type="CDD" id="cd09617">
    <property type="entry name" value="Peptidase_C12_UCH37_BAP1"/>
    <property type="match status" value="1"/>
</dbReference>
<dbReference type="EMBL" id="AMQM01004161">
    <property type="status" value="NOT_ANNOTATED_CDS"/>
    <property type="molecule type" value="Genomic_DNA"/>
</dbReference>
<dbReference type="PROSITE" id="PS52049">
    <property type="entry name" value="ULD"/>
    <property type="match status" value="1"/>
</dbReference>
<evidence type="ECO:0000256" key="5">
    <source>
        <dbReference type="ARBA" id="ARBA00022801"/>
    </source>
</evidence>
<reference evidence="15" key="1">
    <citation type="submission" date="2012-12" db="EMBL/GenBank/DDBJ databases">
        <authorList>
            <person name="Hellsten U."/>
            <person name="Grimwood J."/>
            <person name="Chapman J.A."/>
            <person name="Shapiro H."/>
            <person name="Aerts A."/>
            <person name="Otillar R.P."/>
            <person name="Terry A.Y."/>
            <person name="Boore J.L."/>
            <person name="Simakov O."/>
            <person name="Marletaz F."/>
            <person name="Cho S.-J."/>
            <person name="Edsinger-Gonzales E."/>
            <person name="Havlak P."/>
            <person name="Kuo D.-H."/>
            <person name="Larsson T."/>
            <person name="Lv J."/>
            <person name="Arendt D."/>
            <person name="Savage R."/>
            <person name="Osoegawa K."/>
            <person name="de Jong P."/>
            <person name="Lindberg D.R."/>
            <person name="Seaver E.C."/>
            <person name="Weisblat D.A."/>
            <person name="Putnam N.H."/>
            <person name="Grigoriev I.V."/>
            <person name="Rokhsar D.S."/>
        </authorList>
    </citation>
    <scope>NUCLEOTIDE SEQUENCE</scope>
</reference>
<accession>T1F578</accession>
<evidence type="ECO:0000256" key="9">
    <source>
        <dbReference type="PIRSR" id="PIRSR038120-2"/>
    </source>
</evidence>
<proteinExistence type="inferred from homology"/>
<dbReference type="OMA" id="YIQYEIQ"/>
<feature type="active site" description="Nucleophile" evidence="8 10">
    <location>
        <position position="90"/>
    </location>
</feature>
<dbReference type="EC" id="3.4.19.12" evidence="7 11"/>
<dbReference type="AlphaFoldDB" id="T1F578"/>
<sequence>MAASAGDWCLIESDPGVFTELICQFGVTGVQVEEIWSLDAESFSFSRQRPIYGLIFLFKWKPDMHLQGNVIRDDRLRDIFFAKQVINNACATQAILSILFNCSDAKIDLGETLNSFKTFTRGFDPTTKGLALSNSDIIRQTHNSFAKQQLFELELENMKKDDEAYHFIGYIPINGRLYELDGLQEGPIDHGVIPEESEWLNYAKLVIEQRIQKYEADEIHFSLMAIIPDQKKHYEALLENTQDLDEVEKYKHLLNAEINKRKQYQVENARRRHNFIPFIIEFFKILAEKGELAELMEKAKVKAKDRANKAKASKPVKDS</sequence>
<dbReference type="Gene3D" id="3.40.532.10">
    <property type="entry name" value="Peptidase C12, ubiquitin carboxyl-terminal hydrolase"/>
    <property type="match status" value="1"/>
</dbReference>
<name>T1F578_HELRO</name>
<dbReference type="InterPro" id="IPR017390">
    <property type="entry name" value="Ubiquitinyl_hydrolase_UCH37"/>
</dbReference>
<evidence type="ECO:0000256" key="8">
    <source>
        <dbReference type="PIRSR" id="PIRSR038120-1"/>
    </source>
</evidence>
<feature type="site" description="Important for enzyme activity" evidence="9 10">
    <location>
        <position position="181"/>
    </location>
</feature>
<dbReference type="Pfam" id="PF18031">
    <property type="entry name" value="UCH_C"/>
    <property type="match status" value="1"/>
</dbReference>
<evidence type="ECO:0000256" key="3">
    <source>
        <dbReference type="ARBA" id="ARBA00022670"/>
    </source>
</evidence>
<dbReference type="Pfam" id="PF01088">
    <property type="entry name" value="Peptidase_C12"/>
    <property type="match status" value="1"/>
</dbReference>
<dbReference type="GO" id="GO:0033044">
    <property type="term" value="P:regulation of chromosome organization"/>
    <property type="evidence" value="ECO:0000318"/>
    <property type="project" value="GO_Central"/>
</dbReference>
<evidence type="ECO:0000313" key="13">
    <source>
        <dbReference type="EMBL" id="ESO04682.1"/>
    </source>
</evidence>
<dbReference type="GeneID" id="20203977"/>
<dbReference type="Proteomes" id="UP000015101">
    <property type="component" value="Unassembled WGS sequence"/>
</dbReference>
<dbReference type="InterPro" id="IPR038765">
    <property type="entry name" value="Papain-like_cys_pep_sf"/>
</dbReference>
<dbReference type="CTD" id="20203977"/>
<evidence type="ECO:0000313" key="14">
    <source>
        <dbReference type="EnsemblMetazoa" id="HelroP172351"/>
    </source>
</evidence>
<evidence type="ECO:0000259" key="12">
    <source>
        <dbReference type="PROSITE" id="PS52048"/>
    </source>
</evidence>
<dbReference type="PIRSF" id="PIRSF038120">
    <property type="entry name" value="Ubiquitinyl_hydrolase_UCH37"/>
    <property type="match status" value="1"/>
</dbReference>
<feature type="domain" description="UCH catalytic" evidence="12">
    <location>
        <begin position="7"/>
        <end position="228"/>
    </location>
</feature>
<dbReference type="InterPro" id="IPR001578">
    <property type="entry name" value="Peptidase_C12_UCH"/>
</dbReference>
<dbReference type="PROSITE" id="PS52048">
    <property type="entry name" value="UCH_DOMAIN"/>
    <property type="match status" value="1"/>
</dbReference>
<dbReference type="eggNOG" id="KOG2778">
    <property type="taxonomic scope" value="Eukaryota"/>
</dbReference>
<dbReference type="InterPro" id="IPR041507">
    <property type="entry name" value="UCH_C"/>
</dbReference>
<dbReference type="FunFam" id="3.40.532.10:FF:000009">
    <property type="entry name" value="Ubiquitin carboxyl-terminal hydrolase"/>
    <property type="match status" value="1"/>
</dbReference>
<protein>
    <recommendedName>
        <fullName evidence="7 11">Ubiquitin carboxyl-terminal hydrolase</fullName>
        <ecNumber evidence="7 11">3.4.19.12</ecNumber>
    </recommendedName>
</protein>
<dbReference type="EMBL" id="KB096457">
    <property type="protein sequence ID" value="ESO04682.1"/>
    <property type="molecule type" value="Genomic_DNA"/>
</dbReference>
<dbReference type="KEGG" id="hro:HELRODRAFT_172351"/>
<dbReference type="GO" id="GO:0004843">
    <property type="term" value="F:cysteine-type deubiquitinase activity"/>
    <property type="evidence" value="ECO:0000318"/>
    <property type="project" value="GO_Central"/>
</dbReference>
<feature type="site" description="Transition state stabilizer" evidence="10">
    <location>
        <position position="84"/>
    </location>
</feature>
<dbReference type="GO" id="GO:0005737">
    <property type="term" value="C:cytoplasm"/>
    <property type="evidence" value="ECO:0000318"/>
    <property type="project" value="GO_Central"/>
</dbReference>
<gene>
    <name evidence="14" type="primary">20203977</name>
    <name evidence="13" type="ORF">HELRODRAFT_172351</name>
</gene>
<dbReference type="RefSeq" id="XP_009017261.1">
    <property type="nucleotide sequence ID" value="XM_009019013.1"/>
</dbReference>
<evidence type="ECO:0000256" key="6">
    <source>
        <dbReference type="ARBA" id="ARBA00022807"/>
    </source>
</evidence>
<dbReference type="SUPFAM" id="SSF54001">
    <property type="entry name" value="Cysteine proteinases"/>
    <property type="match status" value="1"/>
</dbReference>
<keyword evidence="15" id="KW-1185">Reference proteome</keyword>
<reference evidence="13 15" key="2">
    <citation type="journal article" date="2013" name="Nature">
        <title>Insights into bilaterian evolution from three spiralian genomes.</title>
        <authorList>
            <person name="Simakov O."/>
            <person name="Marletaz F."/>
            <person name="Cho S.J."/>
            <person name="Edsinger-Gonzales E."/>
            <person name="Havlak P."/>
            <person name="Hellsten U."/>
            <person name="Kuo D.H."/>
            <person name="Larsson T."/>
            <person name="Lv J."/>
            <person name="Arendt D."/>
            <person name="Savage R."/>
            <person name="Osoegawa K."/>
            <person name="de Jong P."/>
            <person name="Grimwood J."/>
            <person name="Chapman J.A."/>
            <person name="Shapiro H."/>
            <person name="Aerts A."/>
            <person name="Otillar R.P."/>
            <person name="Terry A.Y."/>
            <person name="Boore J.L."/>
            <person name="Grigoriev I.V."/>
            <person name="Lindberg D.R."/>
            <person name="Seaver E.C."/>
            <person name="Weisblat D.A."/>
            <person name="Putnam N.H."/>
            <person name="Rokhsar D.S."/>
        </authorList>
    </citation>
    <scope>NUCLEOTIDE SEQUENCE</scope>
</reference>